<feature type="region of interest" description="Disordered" evidence="3">
    <location>
        <begin position="67"/>
        <end position="103"/>
    </location>
</feature>
<comment type="caution">
    <text evidence="5">The sequence shown here is derived from an EMBL/GenBank/DDBJ whole genome shotgun (WGS) entry which is preliminary data.</text>
</comment>
<dbReference type="Proteomes" id="UP000681720">
    <property type="component" value="Unassembled WGS sequence"/>
</dbReference>
<evidence type="ECO:0000256" key="1">
    <source>
        <dbReference type="ARBA" id="ARBA00022574"/>
    </source>
</evidence>
<sequence length="246" mass="27135">MSQMNEWDDENVIITGSSDGVVRMWTIGYDQVVDEPSSLSPLILASTEDQSRVVSISQPSLMKLQSNTSQISIDSDVESDEGEGKSALTSTGPCLSSQIDPSFDDDGELNVNKDTLDLPSVAVLNSPTGSDKFIVVTDVEILEAKSNTNEAHNKSTYLDLKEGFKWDRRLNYRGKLTMHTAFERKENISPAAVTAIGIAKHVSFDCWIVSDSPGRTNADHWIKDETVGACKDCSIRFSFAERRHHC</sequence>
<dbReference type="AlphaFoldDB" id="A0A8S3I193"/>
<evidence type="ECO:0000313" key="6">
    <source>
        <dbReference type="Proteomes" id="UP000681720"/>
    </source>
</evidence>
<keyword evidence="1 2" id="KW-0853">WD repeat</keyword>
<dbReference type="Proteomes" id="UP000681967">
    <property type="component" value="Unassembled WGS sequence"/>
</dbReference>
<name>A0A8S3I193_9BILA</name>
<proteinExistence type="predicted"/>
<evidence type="ECO:0000313" key="5">
    <source>
        <dbReference type="EMBL" id="CAF5189882.1"/>
    </source>
</evidence>
<dbReference type="InterPro" id="IPR011011">
    <property type="entry name" value="Znf_FYVE_PHD"/>
</dbReference>
<dbReference type="EMBL" id="CAJOBH010237593">
    <property type="protein sequence ID" value="CAF5097081.1"/>
    <property type="molecule type" value="Genomic_DNA"/>
</dbReference>
<dbReference type="PANTHER" id="PTHR46108:SF4">
    <property type="entry name" value="BLUE CHEESE"/>
    <property type="match status" value="1"/>
</dbReference>
<dbReference type="Gene3D" id="3.30.40.10">
    <property type="entry name" value="Zinc/RING finger domain, C3HC4 (zinc finger)"/>
    <property type="match status" value="1"/>
</dbReference>
<gene>
    <name evidence="4" type="ORF">BYL167_LOCUS63890</name>
    <name evidence="5" type="ORF">GIL414_LOCUS72595</name>
</gene>
<dbReference type="InterPro" id="IPR013083">
    <property type="entry name" value="Znf_RING/FYVE/PHD"/>
</dbReference>
<dbReference type="InterPro" id="IPR001680">
    <property type="entry name" value="WD40_rpt"/>
</dbReference>
<dbReference type="PANTHER" id="PTHR46108">
    <property type="entry name" value="BLUE CHEESE"/>
    <property type="match status" value="1"/>
</dbReference>
<accession>A0A8S3I193</accession>
<evidence type="ECO:0000313" key="4">
    <source>
        <dbReference type="EMBL" id="CAF5097081.1"/>
    </source>
</evidence>
<organism evidence="5 6">
    <name type="scientific">Rotaria magnacalcarata</name>
    <dbReference type="NCBI Taxonomy" id="392030"/>
    <lineage>
        <taxon>Eukaryota</taxon>
        <taxon>Metazoa</taxon>
        <taxon>Spiralia</taxon>
        <taxon>Gnathifera</taxon>
        <taxon>Rotifera</taxon>
        <taxon>Eurotatoria</taxon>
        <taxon>Bdelloidea</taxon>
        <taxon>Philodinida</taxon>
        <taxon>Philodinidae</taxon>
        <taxon>Rotaria</taxon>
    </lineage>
</organism>
<evidence type="ECO:0000256" key="3">
    <source>
        <dbReference type="SAM" id="MobiDB-lite"/>
    </source>
</evidence>
<dbReference type="InterPro" id="IPR051944">
    <property type="entry name" value="BEACH_domain_protein"/>
</dbReference>
<dbReference type="SUPFAM" id="SSF57903">
    <property type="entry name" value="FYVE/PHD zinc finger"/>
    <property type="match status" value="1"/>
</dbReference>
<protein>
    <submittedName>
        <fullName evidence="5">Uncharacterized protein</fullName>
    </submittedName>
</protein>
<evidence type="ECO:0000256" key="2">
    <source>
        <dbReference type="PROSITE-ProRule" id="PRU00221"/>
    </source>
</evidence>
<feature type="repeat" description="WD" evidence="2">
    <location>
        <begin position="1"/>
        <end position="35"/>
    </location>
</feature>
<dbReference type="EMBL" id="CAJOBJ010336754">
    <property type="protein sequence ID" value="CAF5189882.1"/>
    <property type="molecule type" value="Genomic_DNA"/>
</dbReference>
<feature type="non-terminal residue" evidence="5">
    <location>
        <position position="1"/>
    </location>
</feature>
<reference evidence="5" key="1">
    <citation type="submission" date="2021-02" db="EMBL/GenBank/DDBJ databases">
        <authorList>
            <person name="Nowell W R."/>
        </authorList>
    </citation>
    <scope>NUCLEOTIDE SEQUENCE</scope>
</reference>
<dbReference type="PROSITE" id="PS50082">
    <property type="entry name" value="WD_REPEATS_2"/>
    <property type="match status" value="1"/>
</dbReference>
<feature type="compositionally biased region" description="Polar residues" evidence="3">
    <location>
        <begin position="87"/>
        <end position="100"/>
    </location>
</feature>